<gene>
    <name evidence="1" type="ORF">AVEN_159607_1</name>
</gene>
<reference evidence="1 2" key="1">
    <citation type="journal article" date="2019" name="Sci. Rep.">
        <title>Orb-weaving spider Araneus ventricosus genome elucidates the spidroin gene catalogue.</title>
        <authorList>
            <person name="Kono N."/>
            <person name="Nakamura H."/>
            <person name="Ohtoshi R."/>
            <person name="Moran D.A.P."/>
            <person name="Shinohara A."/>
            <person name="Yoshida Y."/>
            <person name="Fujiwara M."/>
            <person name="Mori M."/>
            <person name="Tomita M."/>
            <person name="Arakawa K."/>
        </authorList>
    </citation>
    <scope>NUCLEOTIDE SEQUENCE [LARGE SCALE GENOMIC DNA]</scope>
</reference>
<dbReference type="InterPro" id="IPR005312">
    <property type="entry name" value="DUF1759"/>
</dbReference>
<dbReference type="AlphaFoldDB" id="A0A4Y2PMM4"/>
<organism evidence="1 2">
    <name type="scientific">Araneus ventricosus</name>
    <name type="common">Orbweaver spider</name>
    <name type="synonym">Epeira ventricosa</name>
    <dbReference type="NCBI Taxonomy" id="182803"/>
    <lineage>
        <taxon>Eukaryota</taxon>
        <taxon>Metazoa</taxon>
        <taxon>Ecdysozoa</taxon>
        <taxon>Arthropoda</taxon>
        <taxon>Chelicerata</taxon>
        <taxon>Arachnida</taxon>
        <taxon>Araneae</taxon>
        <taxon>Araneomorphae</taxon>
        <taxon>Entelegynae</taxon>
        <taxon>Araneoidea</taxon>
        <taxon>Araneidae</taxon>
        <taxon>Araneus</taxon>
    </lineage>
</organism>
<comment type="caution">
    <text evidence="1">The sequence shown here is derived from an EMBL/GenBank/DDBJ whole genome shotgun (WGS) entry which is preliminary data.</text>
</comment>
<evidence type="ECO:0000313" key="1">
    <source>
        <dbReference type="EMBL" id="GBN52369.1"/>
    </source>
</evidence>
<dbReference type="OrthoDB" id="6434384at2759"/>
<dbReference type="PANTHER" id="PTHR47331:SF1">
    <property type="entry name" value="GAG-LIKE PROTEIN"/>
    <property type="match status" value="1"/>
</dbReference>
<evidence type="ECO:0000313" key="2">
    <source>
        <dbReference type="Proteomes" id="UP000499080"/>
    </source>
</evidence>
<dbReference type="EMBL" id="BGPR01011655">
    <property type="protein sequence ID" value="GBN52369.1"/>
    <property type="molecule type" value="Genomic_DNA"/>
</dbReference>
<sequence>MQALKTQRKVLRTAFTLCIKNIEAKLQGETAEAEEFSLLQVQLKDKFQRLEDRQQSIAASLLQNEGDESLFEMDFVEAEKYRDCFSEVMLHLNLKLTEKVVPIDPLPPKRNLKLPQLQLKKFNGDARDYLAFWSQFQKIHADPDIPNEDKMQYLIQVVEEGSKAERLVQSFPATASNYPKAIQQLQERFRRDDLLVQIYVRNLLSMVMKNATTGRMKISLPILYDELEGKLRALESIGKTQEKYGDSLKLLVESCLPEEVLIAWERSRSNESETKNSRSLSDLMAFLQGEVRSEEMILLARSGFEDKQCRKKEISIVSEKQTGSPTAAALVSLSSSGKRNSSCIFCNGRHPGFKCFDARKMTRQERLNILLKKGACFTCLDKSGHISKFCDKKSRIKCKLCSDPHYEIMCKRYNSKNVQNNMDVGDHSSNSEVDLSNAGRGRTIYLQTLEVVIRGQGREKRIRLVFDSGSMSNHISDRIIKQLGLKPHRVETIVNTLFGGSETSPREKGLYAIEIKALDESFSVCLEALSEEKICGFLPKINDRIILRELKNRKIEITDSVSGEYEIDLLIGADLSGSLLTGEIVELDCGLTAVHTKLGWTIMGKQKGTISMGNVMTTLSMHCRSVNLTEMWDLECLGITDPSQSLCRKKAHSEHLNDFREKLTILPSGRYEVGLPWKSDSRNLPDNKELS</sequence>
<dbReference type="PANTHER" id="PTHR47331">
    <property type="entry name" value="PHD-TYPE DOMAIN-CONTAINING PROTEIN"/>
    <property type="match status" value="1"/>
</dbReference>
<proteinExistence type="predicted"/>
<dbReference type="Pfam" id="PF03564">
    <property type="entry name" value="DUF1759"/>
    <property type="match status" value="1"/>
</dbReference>
<dbReference type="Proteomes" id="UP000499080">
    <property type="component" value="Unassembled WGS sequence"/>
</dbReference>
<name>A0A4Y2PMM4_ARAVE</name>
<accession>A0A4Y2PMM4</accession>
<keyword evidence="2" id="KW-1185">Reference proteome</keyword>
<protein>
    <submittedName>
        <fullName evidence="1">Uncharacterized protein</fullName>
    </submittedName>
</protein>